<keyword evidence="2" id="KW-1185">Reference proteome</keyword>
<proteinExistence type="predicted"/>
<dbReference type="Proteomes" id="UP001501294">
    <property type="component" value="Unassembled WGS sequence"/>
</dbReference>
<evidence type="ECO:0000313" key="2">
    <source>
        <dbReference type="Proteomes" id="UP001501294"/>
    </source>
</evidence>
<accession>A0ABP8I6U2</accession>
<reference evidence="2" key="1">
    <citation type="journal article" date="2019" name="Int. J. Syst. Evol. Microbiol.">
        <title>The Global Catalogue of Microorganisms (GCM) 10K type strain sequencing project: providing services to taxonomists for standard genome sequencing and annotation.</title>
        <authorList>
            <consortium name="The Broad Institute Genomics Platform"/>
            <consortium name="The Broad Institute Genome Sequencing Center for Infectious Disease"/>
            <person name="Wu L."/>
            <person name="Ma J."/>
        </authorList>
    </citation>
    <scope>NUCLEOTIDE SEQUENCE [LARGE SCALE GENOMIC DNA]</scope>
    <source>
        <strain evidence="2">JCM 17727</strain>
    </source>
</reference>
<gene>
    <name evidence="1" type="ORF">GCM10023150_20360</name>
</gene>
<name>A0ABP8I6U2_9GAMM</name>
<sequence length="207" mass="22854">MDSLLRTILASILVGGMMFSVVSASDKGAIDLPNADTVQKHVRALLKAASNNFKGIKGDLVRSRERKEIAGGIYPALSEYQSTYSLGKGQAKIEHIKVRDNGYYDYHSYSASHITFNGDDRCSLSCMLEARRKKQAEQTPAKKISDAIDGTYVGNWNKTVKKEQLSVIYEWKECLGKRGKRVLLVDSTKAAGGKIRLKVGNYSKSCP</sequence>
<protein>
    <submittedName>
        <fullName evidence="1">Uncharacterized protein</fullName>
    </submittedName>
</protein>
<dbReference type="RefSeq" id="WP_223579477.1">
    <property type="nucleotide sequence ID" value="NZ_BAABFU010000003.1"/>
</dbReference>
<organism evidence="1 2">
    <name type="scientific">Kangiella taiwanensis</name>
    <dbReference type="NCBI Taxonomy" id="1079179"/>
    <lineage>
        <taxon>Bacteria</taxon>
        <taxon>Pseudomonadati</taxon>
        <taxon>Pseudomonadota</taxon>
        <taxon>Gammaproteobacteria</taxon>
        <taxon>Kangiellales</taxon>
        <taxon>Kangiellaceae</taxon>
        <taxon>Kangiella</taxon>
    </lineage>
</organism>
<comment type="caution">
    <text evidence="1">The sequence shown here is derived from an EMBL/GenBank/DDBJ whole genome shotgun (WGS) entry which is preliminary data.</text>
</comment>
<evidence type="ECO:0000313" key="1">
    <source>
        <dbReference type="EMBL" id="GAA4352586.1"/>
    </source>
</evidence>
<dbReference type="EMBL" id="BAABFU010000003">
    <property type="protein sequence ID" value="GAA4352586.1"/>
    <property type="molecule type" value="Genomic_DNA"/>
</dbReference>